<dbReference type="EMBL" id="JARJCN010000051">
    <property type="protein sequence ID" value="KAJ7081208.1"/>
    <property type="molecule type" value="Genomic_DNA"/>
</dbReference>
<proteinExistence type="predicted"/>
<sequence>MSISRAPDHSRSINISSSLLIAQLNELLASLDLPITISSHTELTPSLLICITESLLAVRLPISAQHRTELFTSRAAKVHCTKIFLGVLQSDILQEDVGLSAIDPRRLARGEDAETIYVARLLCWYGRRRGYIARAAPASTRRTGRGSPSTVTTATRRTEPSPVRAFSPDTSVSAAVDGPRCIHEVPSPSLVLSPVTPRADAMLDAEPSERTESHNTTVRYTGFIELVDQAAEIAAFEAQRAWKPPATPDAQILDSAYDAHAVRAQLAAEHARWVALLRRKADILAEMTRLDTGTEIQFRPKPSPSSARGRTYLE</sequence>
<reference evidence="2" key="1">
    <citation type="submission" date="2023-03" db="EMBL/GenBank/DDBJ databases">
        <title>Massive genome expansion in bonnet fungi (Mycena s.s.) driven by repeated elements and novel gene families across ecological guilds.</title>
        <authorList>
            <consortium name="Lawrence Berkeley National Laboratory"/>
            <person name="Harder C.B."/>
            <person name="Miyauchi S."/>
            <person name="Viragh M."/>
            <person name="Kuo A."/>
            <person name="Thoen E."/>
            <person name="Andreopoulos B."/>
            <person name="Lu D."/>
            <person name="Skrede I."/>
            <person name="Drula E."/>
            <person name="Henrissat B."/>
            <person name="Morin E."/>
            <person name="Kohler A."/>
            <person name="Barry K."/>
            <person name="LaButti K."/>
            <person name="Morin E."/>
            <person name="Salamov A."/>
            <person name="Lipzen A."/>
            <person name="Mereny Z."/>
            <person name="Hegedus B."/>
            <person name="Baldrian P."/>
            <person name="Stursova M."/>
            <person name="Weitz H."/>
            <person name="Taylor A."/>
            <person name="Grigoriev I.V."/>
            <person name="Nagy L.G."/>
            <person name="Martin F."/>
            <person name="Kauserud H."/>
        </authorList>
    </citation>
    <scope>NUCLEOTIDE SEQUENCE</scope>
    <source>
        <strain evidence="2">CBHHK173m</strain>
    </source>
</reference>
<comment type="caution">
    <text evidence="2">The sequence shown here is derived from an EMBL/GenBank/DDBJ whole genome shotgun (WGS) entry which is preliminary data.</text>
</comment>
<dbReference type="AlphaFoldDB" id="A0AAD6TXV2"/>
<evidence type="ECO:0000313" key="2">
    <source>
        <dbReference type="EMBL" id="KAJ7081208.1"/>
    </source>
</evidence>
<feature type="region of interest" description="Disordered" evidence="1">
    <location>
        <begin position="137"/>
        <end position="170"/>
    </location>
</feature>
<name>A0AAD6TXV2_9AGAR</name>
<protein>
    <recommendedName>
        <fullName evidence="4">DUF5745 domain-containing protein</fullName>
    </recommendedName>
</protein>
<accession>A0AAD6TXV2</accession>
<evidence type="ECO:0000256" key="1">
    <source>
        <dbReference type="SAM" id="MobiDB-lite"/>
    </source>
</evidence>
<feature type="compositionally biased region" description="Polar residues" evidence="1">
    <location>
        <begin position="146"/>
        <end position="155"/>
    </location>
</feature>
<organism evidence="2 3">
    <name type="scientific">Mycena belliarum</name>
    <dbReference type="NCBI Taxonomy" id="1033014"/>
    <lineage>
        <taxon>Eukaryota</taxon>
        <taxon>Fungi</taxon>
        <taxon>Dikarya</taxon>
        <taxon>Basidiomycota</taxon>
        <taxon>Agaricomycotina</taxon>
        <taxon>Agaricomycetes</taxon>
        <taxon>Agaricomycetidae</taxon>
        <taxon>Agaricales</taxon>
        <taxon>Marasmiineae</taxon>
        <taxon>Mycenaceae</taxon>
        <taxon>Mycena</taxon>
    </lineage>
</organism>
<gene>
    <name evidence="2" type="ORF">B0H15DRAFT_855450</name>
</gene>
<dbReference type="Proteomes" id="UP001222325">
    <property type="component" value="Unassembled WGS sequence"/>
</dbReference>
<evidence type="ECO:0000313" key="3">
    <source>
        <dbReference type="Proteomes" id="UP001222325"/>
    </source>
</evidence>
<evidence type="ECO:0008006" key="4">
    <source>
        <dbReference type="Google" id="ProtNLM"/>
    </source>
</evidence>
<keyword evidence="3" id="KW-1185">Reference proteome</keyword>
<feature type="region of interest" description="Disordered" evidence="1">
    <location>
        <begin position="295"/>
        <end position="314"/>
    </location>
</feature>